<gene>
    <name evidence="2" type="ORF">GA0070618_0315</name>
</gene>
<dbReference type="Pfam" id="PF09348">
    <property type="entry name" value="DUF1990"/>
    <property type="match status" value="1"/>
</dbReference>
<evidence type="ECO:0000259" key="1">
    <source>
        <dbReference type="Pfam" id="PF09348"/>
    </source>
</evidence>
<sequence length="171" mass="18436">MPLTYPHVGATRTGDLPAGWRHVRHRVRLPDGCFAVAGTAVLTWRLHRAAGVRITADAPRAAPGVAVTSGLGIGPLRLAAPCEVVWAADDDRRAGFGYGTLPGHPAAGEEAFVVERDDAGRVWFEIRAFSRPERWIMRAAGPAGRAFQHGYARWLAATLRRLCRRAGGPGQ</sequence>
<dbReference type="PANTHER" id="PTHR34202">
    <property type="entry name" value="UPF0548 PROTEIN"/>
    <property type="match status" value="1"/>
</dbReference>
<dbReference type="InParanoid" id="A0A1C4UGU0"/>
<dbReference type="RefSeq" id="WP_231931565.1">
    <property type="nucleotide sequence ID" value="NZ_LT607413.1"/>
</dbReference>
<dbReference type="InterPro" id="IPR018960">
    <property type="entry name" value="DUF1990"/>
</dbReference>
<dbReference type="FunCoup" id="A0A1C4UGU0">
    <property type="interactions" value="6"/>
</dbReference>
<proteinExistence type="predicted"/>
<reference evidence="3" key="1">
    <citation type="submission" date="2016-06" db="EMBL/GenBank/DDBJ databases">
        <authorList>
            <person name="Varghese N."/>
            <person name="Submissions Spin"/>
        </authorList>
    </citation>
    <scope>NUCLEOTIDE SEQUENCE [LARGE SCALE GENOMIC DNA]</scope>
    <source>
        <strain evidence="3">DSM 43816</strain>
    </source>
</reference>
<dbReference type="EMBL" id="LT607413">
    <property type="protein sequence ID" value="SCE70831.1"/>
    <property type="molecule type" value="Genomic_DNA"/>
</dbReference>
<evidence type="ECO:0000313" key="2">
    <source>
        <dbReference type="EMBL" id="SCE70831.1"/>
    </source>
</evidence>
<accession>A0A1C4UGU0</accession>
<protein>
    <submittedName>
        <fullName evidence="2">Uncharacterized protein, UPF0548 family</fullName>
    </submittedName>
</protein>
<dbReference type="PIRSF" id="PIRSF010260">
    <property type="entry name" value="UCP010260"/>
    <property type="match status" value="1"/>
</dbReference>
<dbReference type="Proteomes" id="UP000198253">
    <property type="component" value="Chromosome I"/>
</dbReference>
<feature type="domain" description="DUF1990" evidence="1">
    <location>
        <begin position="4"/>
        <end position="155"/>
    </location>
</feature>
<evidence type="ECO:0000313" key="3">
    <source>
        <dbReference type="Proteomes" id="UP000198253"/>
    </source>
</evidence>
<keyword evidence="3" id="KW-1185">Reference proteome</keyword>
<organism evidence="2 3">
    <name type="scientific">Micromonospora echinospora</name>
    <name type="common">Micromonospora purpurea</name>
    <dbReference type="NCBI Taxonomy" id="1877"/>
    <lineage>
        <taxon>Bacteria</taxon>
        <taxon>Bacillati</taxon>
        <taxon>Actinomycetota</taxon>
        <taxon>Actinomycetes</taxon>
        <taxon>Micromonosporales</taxon>
        <taxon>Micromonosporaceae</taxon>
        <taxon>Micromonospora</taxon>
    </lineage>
</organism>
<name>A0A1C4UGU0_MICEC</name>
<dbReference type="InterPro" id="IPR014457">
    <property type="entry name" value="UCP010260"/>
</dbReference>
<dbReference type="AlphaFoldDB" id="A0A1C4UGU0"/>
<dbReference type="PANTHER" id="PTHR34202:SF1">
    <property type="entry name" value="UPF0548 PROTEIN"/>
    <property type="match status" value="1"/>
</dbReference>